<dbReference type="Pfam" id="PF08350">
    <property type="entry name" value="FilR1_middle"/>
    <property type="match status" value="1"/>
</dbReference>
<reference evidence="3 4" key="1">
    <citation type="journal article" date="2019" name="Int. J. Syst. Evol. Microbiol.">
        <title>The Global Catalogue of Microorganisms (GCM) 10K type strain sequencing project: providing services to taxonomists for standard genome sequencing and annotation.</title>
        <authorList>
            <consortium name="The Broad Institute Genomics Platform"/>
            <consortium name="The Broad Institute Genome Sequencing Center for Infectious Disease"/>
            <person name="Wu L."/>
            <person name="Ma J."/>
        </authorList>
    </citation>
    <scope>NUCLEOTIDE SEQUENCE [LARGE SCALE GENOMIC DNA]</scope>
    <source>
        <strain evidence="3 4">XZGYJ-43</strain>
    </source>
</reference>
<feature type="domain" description="Methanogenesis regulatory protein FilR1 middle" evidence="1">
    <location>
        <begin position="125"/>
        <end position="255"/>
    </location>
</feature>
<dbReference type="Pfam" id="PF25213">
    <property type="entry name" value="HVO_A0261_N"/>
    <property type="match status" value="1"/>
</dbReference>
<accession>A0ABD5Z0F3</accession>
<dbReference type="RefSeq" id="WP_279528601.1">
    <property type="nucleotide sequence ID" value="NZ_CP122312.1"/>
</dbReference>
<dbReference type="EMBL" id="JBHTAR010000011">
    <property type="protein sequence ID" value="MFC7198643.1"/>
    <property type="molecule type" value="Genomic_DNA"/>
</dbReference>
<dbReference type="InterPro" id="IPR036390">
    <property type="entry name" value="WH_DNA-bd_sf"/>
</dbReference>
<keyword evidence="4" id="KW-1185">Reference proteome</keyword>
<evidence type="ECO:0000313" key="4">
    <source>
        <dbReference type="Proteomes" id="UP001596447"/>
    </source>
</evidence>
<feature type="domain" description="HVO-A0261-like N-terminal" evidence="2">
    <location>
        <begin position="8"/>
        <end position="89"/>
    </location>
</feature>
<dbReference type="InterPro" id="IPR057527">
    <property type="entry name" value="HVO_A0261-like_N"/>
</dbReference>
<evidence type="ECO:0000259" key="2">
    <source>
        <dbReference type="Pfam" id="PF25213"/>
    </source>
</evidence>
<dbReference type="InterPro" id="IPR013561">
    <property type="entry name" value="FilR1_middle_dom"/>
</dbReference>
<dbReference type="SUPFAM" id="SSF46785">
    <property type="entry name" value="Winged helix' DNA-binding domain"/>
    <property type="match status" value="1"/>
</dbReference>
<sequence>MNDSEALEEIEFLARSANRIEVLTTLADDAYTRRDLGEVVDVSQPTLGRILRDLGERNWIAYDGERYRATATGRLVETGITDLWERLAADVHLRPVAEWLPTGVLDFDLRHLGDATITTPSQTRPNAPIQRMLRLLRGADRALLLSHAFNEQKLDLVRRRAVDGSLTTKGVFAAEAIDALAAEPTLRDDLRDVVAADAAEIRVYDGTVPVAVEVTDGRTHFLLRDAEGIVRASLDTDDETVRAWAAETHQRYWEDAEPLDVDWFEE</sequence>
<organism evidence="3 4">
    <name type="scientific">Halospeciosus flavus</name>
    <dbReference type="NCBI Taxonomy" id="3032283"/>
    <lineage>
        <taxon>Archaea</taxon>
        <taxon>Methanobacteriati</taxon>
        <taxon>Methanobacteriota</taxon>
        <taxon>Stenosarchaea group</taxon>
        <taxon>Halobacteria</taxon>
        <taxon>Halobacteriales</taxon>
        <taxon>Halobacteriaceae</taxon>
        <taxon>Halospeciosus</taxon>
    </lineage>
</organism>
<protein>
    <submittedName>
        <fullName evidence="3">Helix-turn-helix transcriptional regulator</fullName>
    </submittedName>
</protein>
<gene>
    <name evidence="3" type="ORF">ACFQJ9_04270</name>
</gene>
<dbReference type="Proteomes" id="UP001596447">
    <property type="component" value="Unassembled WGS sequence"/>
</dbReference>
<dbReference type="AlphaFoldDB" id="A0ABD5Z0F3"/>
<evidence type="ECO:0000313" key="3">
    <source>
        <dbReference type="EMBL" id="MFC7198643.1"/>
    </source>
</evidence>
<proteinExistence type="predicted"/>
<evidence type="ECO:0000259" key="1">
    <source>
        <dbReference type="Pfam" id="PF08350"/>
    </source>
</evidence>
<comment type="caution">
    <text evidence="3">The sequence shown here is derived from an EMBL/GenBank/DDBJ whole genome shotgun (WGS) entry which is preliminary data.</text>
</comment>
<dbReference type="Gene3D" id="1.10.10.10">
    <property type="entry name" value="Winged helix-like DNA-binding domain superfamily/Winged helix DNA-binding domain"/>
    <property type="match status" value="1"/>
</dbReference>
<dbReference type="InterPro" id="IPR036388">
    <property type="entry name" value="WH-like_DNA-bd_sf"/>
</dbReference>
<name>A0ABD5Z0F3_9EURY</name>